<evidence type="ECO:0000313" key="2">
    <source>
        <dbReference type="EMBL" id="RWR73179.1"/>
    </source>
</evidence>
<evidence type="ECO:0000313" key="3">
    <source>
        <dbReference type="Proteomes" id="UP000283530"/>
    </source>
</evidence>
<reference evidence="2 3" key="1">
    <citation type="journal article" date="2019" name="Nat. Plants">
        <title>Stout camphor tree genome fills gaps in understanding of flowering plant genome evolution.</title>
        <authorList>
            <person name="Chaw S.M."/>
            <person name="Liu Y.C."/>
            <person name="Wu Y.W."/>
            <person name="Wang H.Y."/>
            <person name="Lin C.I."/>
            <person name="Wu C.S."/>
            <person name="Ke H.M."/>
            <person name="Chang L.Y."/>
            <person name="Hsu C.Y."/>
            <person name="Yang H.T."/>
            <person name="Sudianto E."/>
            <person name="Hsu M.H."/>
            <person name="Wu K.P."/>
            <person name="Wang L.N."/>
            <person name="Leebens-Mack J.H."/>
            <person name="Tsai I.J."/>
        </authorList>
    </citation>
    <scope>NUCLEOTIDE SEQUENCE [LARGE SCALE GENOMIC DNA]</scope>
    <source>
        <strain evidence="3">cv. Chaw 1501</strain>
        <tissue evidence="2">Young leaves</tissue>
    </source>
</reference>
<name>A0A443N3T5_9MAGN</name>
<feature type="region of interest" description="Disordered" evidence="1">
    <location>
        <begin position="123"/>
        <end position="149"/>
    </location>
</feature>
<feature type="compositionally biased region" description="Acidic residues" evidence="1">
    <location>
        <begin position="134"/>
        <end position="149"/>
    </location>
</feature>
<keyword evidence="3" id="KW-1185">Reference proteome</keyword>
<dbReference type="GO" id="GO:0016787">
    <property type="term" value="F:hydrolase activity"/>
    <property type="evidence" value="ECO:0007669"/>
    <property type="project" value="UniProtKB-KW"/>
</dbReference>
<accession>A0A443N3T5</accession>
<keyword evidence="2" id="KW-0378">Hydrolase</keyword>
<comment type="caution">
    <text evidence="2">The sequence shown here is derived from an EMBL/GenBank/DDBJ whole genome shotgun (WGS) entry which is preliminary data.</text>
</comment>
<feature type="compositionally biased region" description="Acidic residues" evidence="1">
    <location>
        <begin position="68"/>
        <end position="79"/>
    </location>
</feature>
<dbReference type="AlphaFoldDB" id="A0A443N3T5"/>
<dbReference type="EMBL" id="QPKB01000001">
    <property type="protein sequence ID" value="RWR73179.1"/>
    <property type="molecule type" value="Genomic_DNA"/>
</dbReference>
<proteinExistence type="predicted"/>
<gene>
    <name evidence="2" type="ORF">CKAN_00143500</name>
</gene>
<protein>
    <submittedName>
        <fullName evidence="2">Ubiquitin carboxyl-terminal hydrolase 34</fullName>
    </submittedName>
</protein>
<feature type="region of interest" description="Disordered" evidence="1">
    <location>
        <begin position="16"/>
        <end position="90"/>
    </location>
</feature>
<evidence type="ECO:0000256" key="1">
    <source>
        <dbReference type="SAM" id="MobiDB-lite"/>
    </source>
</evidence>
<sequence>MFNLFLNTETSLAKEMTSSTTQRLGCLSGGGGSVEDQNEEEESDPRICSSSGLVLGQEGTGFVGPADDTNEEEEADEHVDDSKDAIDAGAGVEEGEVIDGCDEGVPWEEVARAQCEVDDVGKVEGTGFVGPADDTNEEEEADEHVDDSEDAIDAGAGVEEGEVIDGCDEGVPWEEVARAQCEVDDVGKVEGVFGDFGLRG</sequence>
<organism evidence="2 3">
    <name type="scientific">Cinnamomum micranthum f. kanehirae</name>
    <dbReference type="NCBI Taxonomy" id="337451"/>
    <lineage>
        <taxon>Eukaryota</taxon>
        <taxon>Viridiplantae</taxon>
        <taxon>Streptophyta</taxon>
        <taxon>Embryophyta</taxon>
        <taxon>Tracheophyta</taxon>
        <taxon>Spermatophyta</taxon>
        <taxon>Magnoliopsida</taxon>
        <taxon>Magnoliidae</taxon>
        <taxon>Laurales</taxon>
        <taxon>Lauraceae</taxon>
        <taxon>Cinnamomum</taxon>
    </lineage>
</organism>
<dbReference type="Proteomes" id="UP000283530">
    <property type="component" value="Unassembled WGS sequence"/>
</dbReference>